<dbReference type="Gene3D" id="3.30.2310.20">
    <property type="entry name" value="RelE-like"/>
    <property type="match status" value="1"/>
</dbReference>
<name>A0A1G2MW47_9BACT</name>
<dbReference type="AlphaFoldDB" id="A0A1G2MW47"/>
<proteinExistence type="predicted"/>
<accession>A0A1G2MW47</accession>
<dbReference type="SUPFAM" id="SSF143011">
    <property type="entry name" value="RelE-like"/>
    <property type="match status" value="1"/>
</dbReference>
<evidence type="ECO:0000313" key="1">
    <source>
        <dbReference type="EMBL" id="OHA28014.1"/>
    </source>
</evidence>
<sequence>MEIRYRPRFVREYKKLPFQIQRLVEKRTVLFRKNPFDSRLKTHKLHGDLEGFHAFWIDYHNRIMFAFVNEQTVEFYSIGDHDIYS</sequence>
<gene>
    <name evidence="1" type="ORF">A3D56_00255</name>
</gene>
<comment type="caution">
    <text evidence="1">The sequence shown here is derived from an EMBL/GenBank/DDBJ whole genome shotgun (WGS) entry which is preliminary data.</text>
</comment>
<dbReference type="InterPro" id="IPR035093">
    <property type="entry name" value="RelE/ParE_toxin_dom_sf"/>
</dbReference>
<reference evidence="1 2" key="1">
    <citation type="journal article" date="2016" name="Nat. Commun.">
        <title>Thousands of microbial genomes shed light on interconnected biogeochemical processes in an aquifer system.</title>
        <authorList>
            <person name="Anantharaman K."/>
            <person name="Brown C.T."/>
            <person name="Hug L.A."/>
            <person name="Sharon I."/>
            <person name="Castelle C.J."/>
            <person name="Probst A.J."/>
            <person name="Thomas B.C."/>
            <person name="Singh A."/>
            <person name="Wilkins M.J."/>
            <person name="Karaoz U."/>
            <person name="Brodie E.L."/>
            <person name="Williams K.H."/>
            <person name="Hubbard S.S."/>
            <person name="Banfield J.F."/>
        </authorList>
    </citation>
    <scope>NUCLEOTIDE SEQUENCE [LARGE SCALE GENOMIC DNA]</scope>
</reference>
<dbReference type="Proteomes" id="UP000177943">
    <property type="component" value="Unassembled WGS sequence"/>
</dbReference>
<dbReference type="EMBL" id="MHRP01000002">
    <property type="protein sequence ID" value="OHA28014.1"/>
    <property type="molecule type" value="Genomic_DNA"/>
</dbReference>
<evidence type="ECO:0008006" key="3">
    <source>
        <dbReference type="Google" id="ProtNLM"/>
    </source>
</evidence>
<protein>
    <recommendedName>
        <fullName evidence="3">Type II toxin-antitoxin system mRNA interferase toxin, RelE/StbE family</fullName>
    </recommendedName>
</protein>
<organism evidence="1 2">
    <name type="scientific">Candidatus Taylorbacteria bacterium RIFCSPHIGHO2_02_FULL_45_35</name>
    <dbReference type="NCBI Taxonomy" id="1802311"/>
    <lineage>
        <taxon>Bacteria</taxon>
        <taxon>Candidatus Tayloriibacteriota</taxon>
    </lineage>
</organism>
<evidence type="ECO:0000313" key="2">
    <source>
        <dbReference type="Proteomes" id="UP000177943"/>
    </source>
</evidence>